<dbReference type="Proteomes" id="UP000254958">
    <property type="component" value="Unassembled WGS sequence"/>
</dbReference>
<organism evidence="5 6">
    <name type="scientific">Gluconacetobacter liquefaciens</name>
    <name type="common">Acetobacter liquefaciens</name>
    <dbReference type="NCBI Taxonomy" id="89584"/>
    <lineage>
        <taxon>Bacteria</taxon>
        <taxon>Pseudomonadati</taxon>
        <taxon>Pseudomonadota</taxon>
        <taxon>Alphaproteobacteria</taxon>
        <taxon>Acetobacterales</taxon>
        <taxon>Acetobacteraceae</taxon>
        <taxon>Gluconacetobacter</taxon>
    </lineage>
</organism>
<comment type="similarity">
    <text evidence="1">Belongs to the peptidase S45 family.</text>
</comment>
<accession>A0A370G0N7</accession>
<dbReference type="InterPro" id="IPR043147">
    <property type="entry name" value="Penicillin_amidase_A-knob"/>
</dbReference>
<keyword evidence="4" id="KW-0865">Zymogen</keyword>
<dbReference type="Gene3D" id="1.10.1400.10">
    <property type="match status" value="1"/>
</dbReference>
<dbReference type="PANTHER" id="PTHR34218">
    <property type="entry name" value="PEPTIDASE S45 PENICILLIN AMIDASE"/>
    <property type="match status" value="1"/>
</dbReference>
<name>A0A370G0N7_GLULI</name>
<dbReference type="SUPFAM" id="SSF56235">
    <property type="entry name" value="N-terminal nucleophile aminohydrolases (Ntn hydrolases)"/>
    <property type="match status" value="1"/>
</dbReference>
<dbReference type="Pfam" id="PF01804">
    <property type="entry name" value="Penicil_amidase"/>
    <property type="match status" value="1"/>
</dbReference>
<evidence type="ECO:0000256" key="3">
    <source>
        <dbReference type="ARBA" id="ARBA00022801"/>
    </source>
</evidence>
<dbReference type="Gene3D" id="1.10.439.10">
    <property type="entry name" value="Penicillin Amidohydrolase, domain 1"/>
    <property type="match status" value="1"/>
</dbReference>
<evidence type="ECO:0000256" key="2">
    <source>
        <dbReference type="ARBA" id="ARBA00022729"/>
    </source>
</evidence>
<evidence type="ECO:0000313" key="6">
    <source>
        <dbReference type="Proteomes" id="UP000254958"/>
    </source>
</evidence>
<dbReference type="InterPro" id="IPR043146">
    <property type="entry name" value="Penicillin_amidase_N_B-knob"/>
</dbReference>
<dbReference type="PANTHER" id="PTHR34218:SF3">
    <property type="entry name" value="ACYL-HOMOSERINE LACTONE ACYLASE PVDQ"/>
    <property type="match status" value="1"/>
</dbReference>
<evidence type="ECO:0000313" key="5">
    <source>
        <dbReference type="EMBL" id="RDI36780.1"/>
    </source>
</evidence>
<dbReference type="Gene3D" id="2.30.120.10">
    <property type="match status" value="1"/>
</dbReference>
<keyword evidence="3" id="KW-0378">Hydrolase</keyword>
<evidence type="ECO:0000256" key="4">
    <source>
        <dbReference type="ARBA" id="ARBA00023145"/>
    </source>
</evidence>
<dbReference type="InterPro" id="IPR029055">
    <property type="entry name" value="Ntn_hydrolases_N"/>
</dbReference>
<sequence length="772" mass="83388">MAGPRRAVSDRSSRWRVGLAGFFCLCGAAFCSTASARPVTYRAVVRWTAHDIPHVRADDFAGLGFGAGYAYARLNRCLLMETVMTVRGERSRFIGPDSPAGPGGRAGSNLESDIFFRFYFDMDRLGDGYRRQKDVWRLLSGYAAGVDLALSKPAASRPCGGARLAGPVTVDDVIRMIAQKAVFDTALPLYPQMVRAAPPGAATVKGAVPDPVLPAPAAHGEKEGSNAYALGAAVTEGKTGLLVGNPHFPWDGPNRFFEMHLTIPGRLDVMGAALGRLPMINIGFNRDVAWSHTVSTDRRFTFFRLALVPGHPDRYVVDGRPEAMTRRVVEIPVLTPGGATEIRRQVIYESRYGPLVSIERRGMRWTGTEAYALADSERRNTRMIAQWLRIDRAVSAADLLAGLKAVRGLPWVNTIAADRLGQALYADESIVPDLPDDADPSCFVGGRLPKGVPVMDGARSACDWTRRGALPARDMPVARTTRYVFNSNNSPWITGAEPGSSSVPAIVGGEGAPLGLRARMSLVSLRRLTSAGPVTLDRAEHMILDSRNYAAELAAPALAALCGTEPYDRPVSAEACRVLQAWDRTDRPDSRGAVLFRAFWTRAHEIPDLWSVPFDPDAPADTPCRIAFARASVHTALQQALEGAVEELTRFHIPLSAPLSRVQYRATGAGAIPVPGGSGMEGILNVVGFGALGGTGYANENIMGTSYLLAVTWKKGRPVADALLTYGQSDDPLLPAYADQTDLFSMGRMVRLPFEESAISQDPSFAIEELRQ</sequence>
<dbReference type="Gene3D" id="3.60.20.10">
    <property type="entry name" value="Glutamine Phosphoribosylpyrophosphate, subunit 1, domain 1"/>
    <property type="match status" value="1"/>
</dbReference>
<comment type="caution">
    <text evidence="5">The sequence shown here is derived from an EMBL/GenBank/DDBJ whole genome shotgun (WGS) entry which is preliminary data.</text>
</comment>
<dbReference type="InterPro" id="IPR002692">
    <property type="entry name" value="S45"/>
</dbReference>
<keyword evidence="6" id="KW-1185">Reference proteome</keyword>
<dbReference type="AlphaFoldDB" id="A0A370G0N7"/>
<dbReference type="InterPro" id="IPR023343">
    <property type="entry name" value="Penicillin_amidase_dom1"/>
</dbReference>
<dbReference type="GO" id="GO:0016811">
    <property type="term" value="F:hydrolase activity, acting on carbon-nitrogen (but not peptide) bonds, in linear amides"/>
    <property type="evidence" value="ECO:0007669"/>
    <property type="project" value="InterPro"/>
</dbReference>
<proteinExistence type="inferred from homology"/>
<evidence type="ECO:0000256" key="1">
    <source>
        <dbReference type="ARBA" id="ARBA00006586"/>
    </source>
</evidence>
<reference evidence="5 6" key="1">
    <citation type="submission" date="2018-07" db="EMBL/GenBank/DDBJ databases">
        <title>Genomic Encyclopedia of Type Strains, Phase IV (KMG-IV): sequencing the most valuable type-strain genomes for metagenomic binning, comparative biology and taxonomic classification.</title>
        <authorList>
            <person name="Goeker M."/>
        </authorList>
    </citation>
    <scope>NUCLEOTIDE SEQUENCE [LARGE SCALE GENOMIC DNA]</scope>
    <source>
        <strain evidence="5 6">DSM 5603</strain>
    </source>
</reference>
<keyword evidence="2" id="KW-0732">Signal</keyword>
<dbReference type="EMBL" id="QQAW01000008">
    <property type="protein sequence ID" value="RDI36780.1"/>
    <property type="molecule type" value="Genomic_DNA"/>
</dbReference>
<dbReference type="GO" id="GO:0017000">
    <property type="term" value="P:antibiotic biosynthetic process"/>
    <property type="evidence" value="ECO:0007669"/>
    <property type="project" value="InterPro"/>
</dbReference>
<gene>
    <name evidence="5" type="ORF">C7453_10871</name>
</gene>
<protein>
    <submittedName>
        <fullName evidence="5">Acyl-homoserine-lactone acylase</fullName>
    </submittedName>
</protein>